<gene>
    <name evidence="3" type="ORF">Enr13x_17200</name>
</gene>
<keyword evidence="1" id="KW-1133">Transmembrane helix</keyword>
<feature type="transmembrane region" description="Helical" evidence="1">
    <location>
        <begin position="136"/>
        <end position="159"/>
    </location>
</feature>
<dbReference type="OrthoDB" id="228317at2"/>
<evidence type="ECO:0000313" key="4">
    <source>
        <dbReference type="Proteomes" id="UP000319004"/>
    </source>
</evidence>
<accession>A0A518HM76</accession>
<feature type="transmembrane region" description="Helical" evidence="1">
    <location>
        <begin position="12"/>
        <end position="29"/>
    </location>
</feature>
<dbReference type="RefSeq" id="WP_145385550.1">
    <property type="nucleotide sequence ID" value="NZ_CP037423.1"/>
</dbReference>
<dbReference type="AlphaFoldDB" id="A0A518HM76"/>
<keyword evidence="1" id="KW-0472">Membrane</keyword>
<keyword evidence="4" id="KW-1185">Reference proteome</keyword>
<dbReference type="Pfam" id="PF12158">
    <property type="entry name" value="DUF3592"/>
    <property type="match status" value="1"/>
</dbReference>
<evidence type="ECO:0000256" key="1">
    <source>
        <dbReference type="SAM" id="Phobius"/>
    </source>
</evidence>
<keyword evidence="1" id="KW-0812">Transmembrane</keyword>
<feature type="transmembrane region" description="Helical" evidence="1">
    <location>
        <begin position="302"/>
        <end position="323"/>
    </location>
</feature>
<evidence type="ECO:0000313" key="3">
    <source>
        <dbReference type="EMBL" id="QDV41877.1"/>
    </source>
</evidence>
<name>A0A518HM76_9BACT</name>
<feature type="domain" description="DUF3592" evidence="2">
    <location>
        <begin position="50"/>
        <end position="127"/>
    </location>
</feature>
<protein>
    <recommendedName>
        <fullName evidence="2">DUF3592 domain-containing protein</fullName>
    </recommendedName>
</protein>
<evidence type="ECO:0000259" key="2">
    <source>
        <dbReference type="Pfam" id="PF12158"/>
    </source>
</evidence>
<dbReference type="EMBL" id="CP037423">
    <property type="protein sequence ID" value="QDV41877.1"/>
    <property type="molecule type" value="Genomic_DNA"/>
</dbReference>
<organism evidence="3 4">
    <name type="scientific">Stieleria neptunia</name>
    <dbReference type="NCBI Taxonomy" id="2527979"/>
    <lineage>
        <taxon>Bacteria</taxon>
        <taxon>Pseudomonadati</taxon>
        <taxon>Planctomycetota</taxon>
        <taxon>Planctomycetia</taxon>
        <taxon>Pirellulales</taxon>
        <taxon>Pirellulaceae</taxon>
        <taxon>Stieleria</taxon>
    </lineage>
</organism>
<dbReference type="KEGG" id="snep:Enr13x_17200"/>
<dbReference type="InterPro" id="IPR021994">
    <property type="entry name" value="DUF3592"/>
</dbReference>
<feature type="transmembrane region" description="Helical" evidence="1">
    <location>
        <begin position="198"/>
        <end position="214"/>
    </location>
</feature>
<feature type="transmembrane region" description="Helical" evidence="1">
    <location>
        <begin position="417"/>
        <end position="436"/>
    </location>
</feature>
<sequence>MNQSNRSDIGARLLFGIITLMVGSALLGVRQVGVSGLKTAQSWTPTPCLIERSEFDRDSEGDRYLVIEYRYLVNGKRYRGDRLDMVPGRGGDEGEWEQQLHEAHPKGAEATCYVNPDRPDQSVLDPTHGDDATRNLLLLSTPFLTAGAALLFSVGWSVVHRRTDESVALQTADPLPPPPRNLTWPQRVALLRPPTETLLAWAFLVGFVIIFKMLEGPEHVRDLMVRDEVTVEGSVTAIEQAPAQESRRQLYELSFQYEYADQLREGVSYTFDGGYDVDDPVTVVVDPGEPSRARIAETRQRLTPVWILLFPGGVIALLVPGIVTSYLSRFRYWGLARHGEAAGAILVDAGRSDVANPLTKHEFTANGSTYLVNPRSAISADQLYCTVLYRRGAPHHNVGLSTQDEAVLHGDAGWRSAFGLILVPLICVAAIAGILAI</sequence>
<dbReference type="Proteomes" id="UP000319004">
    <property type="component" value="Chromosome"/>
</dbReference>
<proteinExistence type="predicted"/>
<reference evidence="3 4" key="1">
    <citation type="submission" date="2019-03" db="EMBL/GenBank/DDBJ databases">
        <title>Deep-cultivation of Planctomycetes and their phenomic and genomic characterization uncovers novel biology.</title>
        <authorList>
            <person name="Wiegand S."/>
            <person name="Jogler M."/>
            <person name="Boedeker C."/>
            <person name="Pinto D."/>
            <person name="Vollmers J."/>
            <person name="Rivas-Marin E."/>
            <person name="Kohn T."/>
            <person name="Peeters S.H."/>
            <person name="Heuer A."/>
            <person name="Rast P."/>
            <person name="Oberbeckmann S."/>
            <person name="Bunk B."/>
            <person name="Jeske O."/>
            <person name="Meyerdierks A."/>
            <person name="Storesund J.E."/>
            <person name="Kallscheuer N."/>
            <person name="Luecker S."/>
            <person name="Lage O.M."/>
            <person name="Pohl T."/>
            <person name="Merkel B.J."/>
            <person name="Hornburger P."/>
            <person name="Mueller R.-W."/>
            <person name="Bruemmer F."/>
            <person name="Labrenz M."/>
            <person name="Spormann A.M."/>
            <person name="Op den Camp H."/>
            <person name="Overmann J."/>
            <person name="Amann R."/>
            <person name="Jetten M.S.M."/>
            <person name="Mascher T."/>
            <person name="Medema M.H."/>
            <person name="Devos D.P."/>
            <person name="Kaster A.-K."/>
            <person name="Ovreas L."/>
            <person name="Rohde M."/>
            <person name="Galperin M.Y."/>
            <person name="Jogler C."/>
        </authorList>
    </citation>
    <scope>NUCLEOTIDE SEQUENCE [LARGE SCALE GENOMIC DNA]</scope>
    <source>
        <strain evidence="3 4">Enr13</strain>
    </source>
</reference>